<dbReference type="CDD" id="cd09600">
    <property type="entry name" value="M1_APN"/>
    <property type="match status" value="1"/>
</dbReference>
<dbReference type="GO" id="GO:0004177">
    <property type="term" value="F:aminopeptidase activity"/>
    <property type="evidence" value="ECO:0007669"/>
    <property type="project" value="UniProtKB-KW"/>
</dbReference>
<dbReference type="SUPFAM" id="SSF55486">
    <property type="entry name" value="Metalloproteases ('zincins'), catalytic domain"/>
    <property type="match status" value="1"/>
</dbReference>
<dbReference type="Proteomes" id="UP001295423">
    <property type="component" value="Unassembled WGS sequence"/>
</dbReference>
<dbReference type="Gene3D" id="1.25.50.10">
    <property type="entry name" value="Peptidase M1, alanyl aminopeptidase, C-terminal domain"/>
    <property type="match status" value="1"/>
</dbReference>
<keyword evidence="14" id="KW-1185">Reference proteome</keyword>
<name>A0AAD2FMT1_9STRA</name>
<keyword evidence="3" id="KW-0031">Aminopeptidase</keyword>
<comment type="similarity">
    <text evidence="2">Belongs to the peptidase M1 family.</text>
</comment>
<dbReference type="AlphaFoldDB" id="A0AAD2FMT1"/>
<accession>A0AAD2FMT1</accession>
<dbReference type="Gene3D" id="1.10.390.10">
    <property type="entry name" value="Neutral Protease Domain 2"/>
    <property type="match status" value="1"/>
</dbReference>
<dbReference type="InterPro" id="IPR014782">
    <property type="entry name" value="Peptidase_M1_dom"/>
</dbReference>
<dbReference type="InterPro" id="IPR035414">
    <property type="entry name" value="Peptidase_M1_pepN_Ig-like"/>
</dbReference>
<dbReference type="GO" id="GO:0008237">
    <property type="term" value="F:metallopeptidase activity"/>
    <property type="evidence" value="ECO:0007669"/>
    <property type="project" value="UniProtKB-KW"/>
</dbReference>
<keyword evidence="8" id="KW-0482">Metalloprotease</keyword>
<evidence type="ECO:0000256" key="4">
    <source>
        <dbReference type="ARBA" id="ARBA00022670"/>
    </source>
</evidence>
<keyword evidence="7" id="KW-0862">Zinc</keyword>
<dbReference type="GO" id="GO:0006508">
    <property type="term" value="P:proteolysis"/>
    <property type="evidence" value="ECO:0007669"/>
    <property type="project" value="UniProtKB-KW"/>
</dbReference>
<feature type="domain" description="Peptidase M1 alanyl aminopeptidase C-terminal" evidence="11">
    <location>
        <begin position="555"/>
        <end position="883"/>
    </location>
</feature>
<dbReference type="InterPro" id="IPR012779">
    <property type="entry name" value="Peptidase_M1_pepN"/>
</dbReference>
<evidence type="ECO:0000313" key="13">
    <source>
        <dbReference type="EMBL" id="CAJ1946529.1"/>
    </source>
</evidence>
<organism evidence="13 14">
    <name type="scientific">Cylindrotheca closterium</name>
    <dbReference type="NCBI Taxonomy" id="2856"/>
    <lineage>
        <taxon>Eukaryota</taxon>
        <taxon>Sar</taxon>
        <taxon>Stramenopiles</taxon>
        <taxon>Ochrophyta</taxon>
        <taxon>Bacillariophyta</taxon>
        <taxon>Bacillariophyceae</taxon>
        <taxon>Bacillariophycidae</taxon>
        <taxon>Bacillariales</taxon>
        <taxon>Bacillariaceae</taxon>
        <taxon>Cylindrotheca</taxon>
    </lineage>
</organism>
<dbReference type="PANTHER" id="PTHR46322:SF1">
    <property type="entry name" value="PUROMYCIN-SENSITIVE AMINOPEPTIDASE"/>
    <property type="match status" value="1"/>
</dbReference>
<evidence type="ECO:0000256" key="1">
    <source>
        <dbReference type="ARBA" id="ARBA00001947"/>
    </source>
</evidence>
<evidence type="ECO:0000313" key="14">
    <source>
        <dbReference type="Proteomes" id="UP001295423"/>
    </source>
</evidence>
<dbReference type="Pfam" id="PF01433">
    <property type="entry name" value="Peptidase_M1"/>
    <property type="match status" value="1"/>
</dbReference>
<evidence type="ECO:0000256" key="2">
    <source>
        <dbReference type="ARBA" id="ARBA00010136"/>
    </source>
</evidence>
<proteinExistence type="inferred from homology"/>
<evidence type="ECO:0000256" key="8">
    <source>
        <dbReference type="ARBA" id="ARBA00023049"/>
    </source>
</evidence>
<dbReference type="FunFam" id="1.10.390.10:FF:000002">
    <property type="entry name" value="Aminopeptidase N"/>
    <property type="match status" value="1"/>
</dbReference>
<feature type="domain" description="Peptidase M1 membrane alanine aminopeptidase" evidence="9">
    <location>
        <begin position="242"/>
        <end position="453"/>
    </location>
</feature>
<keyword evidence="4" id="KW-0645">Protease</keyword>
<dbReference type="SUPFAM" id="SSF63737">
    <property type="entry name" value="Leukotriene A4 hydrolase N-terminal domain"/>
    <property type="match status" value="1"/>
</dbReference>
<dbReference type="Gene3D" id="3.30.2010.30">
    <property type="match status" value="1"/>
</dbReference>
<dbReference type="Gene3D" id="2.60.40.1840">
    <property type="match status" value="1"/>
</dbReference>
<dbReference type="InterPro" id="IPR027268">
    <property type="entry name" value="Peptidase_M4/M1_CTD_sf"/>
</dbReference>
<dbReference type="Pfam" id="PF11940">
    <property type="entry name" value="DUF3458"/>
    <property type="match status" value="1"/>
</dbReference>
<reference evidence="13" key="1">
    <citation type="submission" date="2023-08" db="EMBL/GenBank/DDBJ databases">
        <authorList>
            <person name="Audoor S."/>
            <person name="Bilcke G."/>
        </authorList>
    </citation>
    <scope>NUCLEOTIDE SEQUENCE</scope>
</reference>
<dbReference type="EMBL" id="CAKOGP040001711">
    <property type="protein sequence ID" value="CAJ1946529.1"/>
    <property type="molecule type" value="Genomic_DNA"/>
</dbReference>
<evidence type="ECO:0000256" key="3">
    <source>
        <dbReference type="ARBA" id="ARBA00022438"/>
    </source>
</evidence>
<dbReference type="Pfam" id="PF17432">
    <property type="entry name" value="DUF3458_C"/>
    <property type="match status" value="1"/>
</dbReference>
<evidence type="ECO:0000256" key="6">
    <source>
        <dbReference type="ARBA" id="ARBA00022801"/>
    </source>
</evidence>
<protein>
    <recommendedName>
        <fullName evidence="15">Aminopeptidase N</fullName>
    </recommendedName>
</protein>
<evidence type="ECO:0000259" key="12">
    <source>
        <dbReference type="Pfam" id="PF17900"/>
    </source>
</evidence>
<dbReference type="InterPro" id="IPR042097">
    <property type="entry name" value="Aminopeptidase_N-like_N_sf"/>
</dbReference>
<keyword evidence="6" id="KW-0378">Hydrolase</keyword>
<dbReference type="PRINTS" id="PR00756">
    <property type="entry name" value="ALADIPTASE"/>
</dbReference>
<feature type="domain" description="Aminopeptidase N-like N-terminal" evidence="12">
    <location>
        <begin position="123"/>
        <end position="203"/>
    </location>
</feature>
<dbReference type="FunFam" id="3.30.2010.30:FF:000002">
    <property type="entry name" value="Putative aminopeptidase N"/>
    <property type="match status" value="1"/>
</dbReference>
<dbReference type="NCBIfam" id="TIGR02414">
    <property type="entry name" value="pepN_proteo"/>
    <property type="match status" value="1"/>
</dbReference>
<dbReference type="InterPro" id="IPR024601">
    <property type="entry name" value="Peptidase_M1_pepN_C"/>
</dbReference>
<evidence type="ECO:0000256" key="7">
    <source>
        <dbReference type="ARBA" id="ARBA00022833"/>
    </source>
</evidence>
<feature type="domain" description="Peptidase M1 alanyl aminopeptidase Ig-like fold" evidence="10">
    <location>
        <begin position="461"/>
        <end position="545"/>
    </location>
</feature>
<dbReference type="PANTHER" id="PTHR46322">
    <property type="entry name" value="PUROMYCIN-SENSITIVE AMINOPEPTIDASE"/>
    <property type="match status" value="1"/>
</dbReference>
<dbReference type="Pfam" id="PF17900">
    <property type="entry name" value="Peptidase_M1_N"/>
    <property type="match status" value="1"/>
</dbReference>
<dbReference type="InterPro" id="IPR038438">
    <property type="entry name" value="PepN_Ig-like_sf"/>
</dbReference>
<dbReference type="InterPro" id="IPR045357">
    <property type="entry name" value="Aminopeptidase_N-like_N"/>
</dbReference>
<dbReference type="GO" id="GO:0008270">
    <property type="term" value="F:zinc ion binding"/>
    <property type="evidence" value="ECO:0007669"/>
    <property type="project" value="InterPro"/>
</dbReference>
<comment type="cofactor">
    <cofactor evidence="1">
        <name>Zn(2+)</name>
        <dbReference type="ChEBI" id="CHEBI:29105"/>
    </cofactor>
</comment>
<evidence type="ECO:0000259" key="10">
    <source>
        <dbReference type="Pfam" id="PF11940"/>
    </source>
</evidence>
<sequence>MNTNISVEESTAPVEIFRTDYEPLPHAVTKINMDFNLNDRKTIVTSELTIQPNKLYKGNSKDLPLDGEEKIVKLLSLSMNGKDLKEGDDFTLAPGKLVIKNPPAGAVLKTVVELVPEDNFKLSGLYKTGPMYCTQCEAMGFRRITYYPDRPDNMAIFEKVRLEADKKAYPVLLANGNMIDNGDLDGGRHYATWTDPFPKPSYLFCCVAGDLGKIHDTYTTMSGRKVDLQVFSESHNVHKLDYAMESLKNSMKWDEDRFGLEYDLDLYNIVAVDSFNMGAMENKGLNVFNTAYVLADKDTATDSDFERVEGVIGHEYFHNWTGNRVTCRDWFQLTLKEGLTVFRDQEFSGDMNSKAVKRIEDVRALRGGQFAEDAGPMSHPIRPNSYISMDNFYTATVYNKGAEVIRMYQTLLSVEGFRKGMDLYFERHDGSAVTCDDFLAAMADANGADLSQFSLWYFTNGTPVVTYDAKYENGTFTLLLTQKSKSDKPLHIPISVGLLDKASGEEVVPTKVLNLKEMTQEFKFDGLKGEVVPSILREFSAPIKLISASGKEDEEALAYLAARDTDGFNKWEASQKLFTSLIFQAKDGGMTEKTYGYVKEAFGRTLTNKESKDYSIIAYALIMPTQNTLAELVDVVDPVAIHKARGAVKKRLARDFATELKERYDELTAAMEGAEFKVDSESIGRRRLRNVCLGYLCEIYETPEEQKVASEIAMAHFKNASGMTDKAAALGALASMDGEGATARDEALEIFYNDAAGDFLVLNKWFTIQAMADLPDALDRVKKLKEHPDFTLKNPNRCRSLVRAFTANVAFHDESGAGYAFLREVLEELDTLNPQISSRMAGALISWKKYNEKRGLVMKAELQKLADMKPISADLFEIVSRGLK</sequence>
<dbReference type="InterPro" id="IPR001930">
    <property type="entry name" value="Peptidase_M1"/>
</dbReference>
<dbReference type="InterPro" id="IPR037144">
    <property type="entry name" value="Peptidase_M1_pepN_C_sf"/>
</dbReference>
<dbReference type="Gene3D" id="2.60.40.1730">
    <property type="entry name" value="tricorn interacting facor f3 domain"/>
    <property type="match status" value="1"/>
</dbReference>
<keyword evidence="5" id="KW-0479">Metal-binding</keyword>
<comment type="caution">
    <text evidence="13">The sequence shown here is derived from an EMBL/GenBank/DDBJ whole genome shotgun (WGS) entry which is preliminary data.</text>
</comment>
<evidence type="ECO:0008006" key="15">
    <source>
        <dbReference type="Google" id="ProtNLM"/>
    </source>
</evidence>
<evidence type="ECO:0000259" key="11">
    <source>
        <dbReference type="Pfam" id="PF17432"/>
    </source>
</evidence>
<evidence type="ECO:0000259" key="9">
    <source>
        <dbReference type="Pfam" id="PF01433"/>
    </source>
</evidence>
<evidence type="ECO:0000256" key="5">
    <source>
        <dbReference type="ARBA" id="ARBA00022723"/>
    </source>
</evidence>
<gene>
    <name evidence="13" type="ORF">CYCCA115_LOCUS10670</name>
</gene>